<dbReference type="GO" id="GO:0005662">
    <property type="term" value="C:DNA replication factor A complex"/>
    <property type="evidence" value="ECO:0007669"/>
    <property type="project" value="TreeGrafter"/>
</dbReference>
<evidence type="ECO:0000256" key="4">
    <source>
        <dbReference type="ARBA" id="ARBA00023125"/>
    </source>
</evidence>
<sequence length="282" mass="30410">MYNNGFGGESNPYAQNYATGGGASGGGFLANGSQSDSPSGKRASNNTLRPVTIRQLINAEQPHPDADFIVDGAELGQLTFVAVVRNISRNATNIAYSVEDGTGQMEVRQWLDSSSDDTQKAAEIRQNVYVRVLGTLKSFQGRRSLSAGHMRAVVDYNEVLFHRLEAIHSHLQITRGTHGAPGTQADAGQGLIRGQPNDIGAYSGSNAQNVLDQYKSLDELPRRIMGIVTQEAENHHDGVHVNHIARILKNVDVSQVKSAVEDLSSEGYLYTAADDDHVLPTA</sequence>
<evidence type="ECO:0000256" key="3">
    <source>
        <dbReference type="ARBA" id="ARBA00022705"/>
    </source>
</evidence>
<evidence type="ECO:0000313" key="8">
    <source>
        <dbReference type="EMBL" id="SPO44977.1"/>
    </source>
</evidence>
<keyword evidence="5" id="KW-0539">Nucleus</keyword>
<feature type="domain" description="Replication protein A C-terminal" evidence="7">
    <location>
        <begin position="170"/>
        <end position="276"/>
    </location>
</feature>
<dbReference type="InterPro" id="IPR036388">
    <property type="entry name" value="WH-like_DNA-bd_sf"/>
</dbReference>
<evidence type="ECO:0000259" key="6">
    <source>
        <dbReference type="Pfam" id="PF01336"/>
    </source>
</evidence>
<dbReference type="PIRSF" id="PIRSF036949">
    <property type="entry name" value="RPA32"/>
    <property type="match status" value="1"/>
</dbReference>
<dbReference type="CDD" id="cd04478">
    <property type="entry name" value="RPA2_DBD_D"/>
    <property type="match status" value="1"/>
</dbReference>
<dbReference type="GO" id="GO:0000781">
    <property type="term" value="C:chromosome, telomeric region"/>
    <property type="evidence" value="ECO:0007669"/>
    <property type="project" value="TreeGrafter"/>
</dbReference>
<keyword evidence="4" id="KW-0238">DNA-binding</keyword>
<evidence type="ECO:0000256" key="2">
    <source>
        <dbReference type="ARBA" id="ARBA00007815"/>
    </source>
</evidence>
<dbReference type="InterPro" id="IPR036390">
    <property type="entry name" value="WH_DNA-bd_sf"/>
</dbReference>
<dbReference type="AlphaFoldDB" id="A0A5C3FND5"/>
<gene>
    <name evidence="8" type="ORF">PSANT_02663</name>
</gene>
<evidence type="ECO:0000313" key="9">
    <source>
        <dbReference type="Proteomes" id="UP000325008"/>
    </source>
</evidence>
<dbReference type="InterPro" id="IPR040260">
    <property type="entry name" value="RFA2-like"/>
</dbReference>
<dbReference type="GO" id="GO:0006289">
    <property type="term" value="P:nucleotide-excision repair"/>
    <property type="evidence" value="ECO:0007669"/>
    <property type="project" value="TreeGrafter"/>
</dbReference>
<dbReference type="GO" id="GO:0003697">
    <property type="term" value="F:single-stranded DNA binding"/>
    <property type="evidence" value="ECO:0007669"/>
    <property type="project" value="TreeGrafter"/>
</dbReference>
<accession>A0A5C3FND5</accession>
<evidence type="ECO:0000256" key="1">
    <source>
        <dbReference type="ARBA" id="ARBA00004123"/>
    </source>
</evidence>
<feature type="domain" description="OB" evidence="6">
    <location>
        <begin position="79"/>
        <end position="151"/>
    </location>
</feature>
<dbReference type="InterPro" id="IPR012340">
    <property type="entry name" value="NA-bd_OB-fold"/>
</dbReference>
<dbReference type="PANTHER" id="PTHR13989">
    <property type="entry name" value="REPLICATION PROTEIN A-RELATED"/>
    <property type="match status" value="1"/>
</dbReference>
<dbReference type="InterPro" id="IPR004365">
    <property type="entry name" value="NA-bd_OB_tRNA"/>
</dbReference>
<protein>
    <submittedName>
        <fullName evidence="8">Related to RFA2 - DNA replication factor A, 36 kDa subunit</fullName>
    </submittedName>
</protein>
<dbReference type="GO" id="GO:0000724">
    <property type="term" value="P:double-strand break repair via homologous recombination"/>
    <property type="evidence" value="ECO:0007669"/>
    <property type="project" value="TreeGrafter"/>
</dbReference>
<dbReference type="PANTHER" id="PTHR13989:SF16">
    <property type="entry name" value="REPLICATION PROTEIN A2"/>
    <property type="match status" value="1"/>
</dbReference>
<dbReference type="EMBL" id="OOIQ01000005">
    <property type="protein sequence ID" value="SPO44977.1"/>
    <property type="molecule type" value="Genomic_DNA"/>
</dbReference>
<dbReference type="SUPFAM" id="SSF46785">
    <property type="entry name" value="Winged helix' DNA-binding domain"/>
    <property type="match status" value="1"/>
</dbReference>
<evidence type="ECO:0000259" key="7">
    <source>
        <dbReference type="Pfam" id="PF08784"/>
    </source>
</evidence>
<name>A0A5C3FND5_PSEA2</name>
<evidence type="ECO:0000256" key="5">
    <source>
        <dbReference type="ARBA" id="ARBA00023242"/>
    </source>
</evidence>
<comment type="caution">
    <text evidence="8">The sequence shown here is derived from an EMBL/GenBank/DDBJ whole genome shotgun (WGS) entry which is preliminary data.</text>
</comment>
<keyword evidence="3" id="KW-0235">DNA replication</keyword>
<proteinExistence type="inferred from homology"/>
<dbReference type="InterPro" id="IPR014646">
    <property type="entry name" value="Rfa2/RPA32"/>
</dbReference>
<dbReference type="GO" id="GO:0035861">
    <property type="term" value="C:site of double-strand break"/>
    <property type="evidence" value="ECO:0007669"/>
    <property type="project" value="TreeGrafter"/>
</dbReference>
<comment type="similarity">
    <text evidence="2">Belongs to the replication factor A protein 2 family.</text>
</comment>
<dbReference type="Gene3D" id="1.10.10.10">
    <property type="entry name" value="Winged helix-like DNA-binding domain superfamily/Winged helix DNA-binding domain"/>
    <property type="match status" value="1"/>
</dbReference>
<dbReference type="OrthoDB" id="25571at2759"/>
<dbReference type="Gene3D" id="2.40.50.140">
    <property type="entry name" value="Nucleic acid-binding proteins"/>
    <property type="match status" value="1"/>
</dbReference>
<dbReference type="Pfam" id="PF01336">
    <property type="entry name" value="tRNA_anti-codon"/>
    <property type="match status" value="1"/>
</dbReference>
<dbReference type="Pfam" id="PF08784">
    <property type="entry name" value="RPA_C"/>
    <property type="match status" value="1"/>
</dbReference>
<dbReference type="GO" id="GO:0006260">
    <property type="term" value="P:DNA replication"/>
    <property type="evidence" value="ECO:0007669"/>
    <property type="project" value="UniProtKB-KW"/>
</dbReference>
<dbReference type="Proteomes" id="UP000325008">
    <property type="component" value="Unassembled WGS sequence"/>
</dbReference>
<reference evidence="8" key="1">
    <citation type="submission" date="2018-03" db="EMBL/GenBank/DDBJ databases">
        <authorList>
            <person name="Guldener U."/>
        </authorList>
    </citation>
    <scope>NUCLEOTIDE SEQUENCE [LARGE SCALE GENOMIC DNA]</scope>
    <source>
        <strain evidence="8">ATCC34888</strain>
    </source>
</reference>
<dbReference type="InterPro" id="IPR014892">
    <property type="entry name" value="RPA_C"/>
</dbReference>
<comment type="subcellular location">
    <subcellularLocation>
        <location evidence="1">Nucleus</location>
    </subcellularLocation>
</comment>
<dbReference type="SUPFAM" id="SSF50249">
    <property type="entry name" value="Nucleic acid-binding proteins"/>
    <property type="match status" value="1"/>
</dbReference>
<organism evidence="8 9">
    <name type="scientific">Pseudozyma antarctica</name>
    <name type="common">Yeast</name>
    <name type="synonym">Candida antarctica</name>
    <dbReference type="NCBI Taxonomy" id="84753"/>
    <lineage>
        <taxon>Eukaryota</taxon>
        <taxon>Fungi</taxon>
        <taxon>Dikarya</taxon>
        <taxon>Basidiomycota</taxon>
        <taxon>Ustilaginomycotina</taxon>
        <taxon>Ustilaginomycetes</taxon>
        <taxon>Ustilaginales</taxon>
        <taxon>Ustilaginaceae</taxon>
        <taxon>Moesziomyces</taxon>
    </lineage>
</organism>
<keyword evidence="9" id="KW-1185">Reference proteome</keyword>